<protein>
    <recommendedName>
        <fullName evidence="7">Tagatose-6-phosphate kinase</fullName>
        <ecNumber evidence="7">2.7.1.144</ecNumber>
    </recommendedName>
</protein>
<evidence type="ECO:0000256" key="8">
    <source>
        <dbReference type="RuleBase" id="RU369061"/>
    </source>
</evidence>
<dbReference type="InterPro" id="IPR002173">
    <property type="entry name" value="Carboh/pur_kinase_PfkB_CS"/>
</dbReference>
<evidence type="ECO:0000313" key="10">
    <source>
        <dbReference type="EMBL" id="MBF4695286.1"/>
    </source>
</evidence>
<gene>
    <name evidence="10" type="primary">pfkB</name>
    <name evidence="10" type="ORF">ISU02_19510</name>
</gene>
<evidence type="ECO:0000256" key="7">
    <source>
        <dbReference type="PIRNR" id="PIRNR000535"/>
    </source>
</evidence>
<dbReference type="EC" id="2.7.1.144" evidence="7"/>
<dbReference type="PROSITE" id="PS00583">
    <property type="entry name" value="PFKB_KINASES_1"/>
    <property type="match status" value="1"/>
</dbReference>
<dbReference type="NCBIfam" id="TIGR03828">
    <property type="entry name" value="pfkB"/>
    <property type="match status" value="1"/>
</dbReference>
<dbReference type="InterPro" id="IPR022463">
    <property type="entry name" value="1-PFruKinase"/>
</dbReference>
<keyword evidence="5 7" id="KW-0067">ATP-binding</keyword>
<proteinExistence type="inferred from homology"/>
<reference evidence="10 11" key="1">
    <citation type="submission" date="2020-11" db="EMBL/GenBank/DDBJ databases">
        <title>Fusibacter basophilias sp. nov.</title>
        <authorList>
            <person name="Qiu D."/>
        </authorList>
    </citation>
    <scope>NUCLEOTIDE SEQUENCE [LARGE SCALE GENOMIC DNA]</scope>
    <source>
        <strain evidence="10 11">Q10-2</strain>
    </source>
</reference>
<dbReference type="InterPro" id="IPR017583">
    <property type="entry name" value="Tagatose/fructose_Pkinase"/>
</dbReference>
<keyword evidence="11" id="KW-1185">Reference proteome</keyword>
<dbReference type="PROSITE" id="PS00584">
    <property type="entry name" value="PFKB_KINASES_2"/>
    <property type="match status" value="1"/>
</dbReference>
<comment type="catalytic activity">
    <reaction evidence="6 8">
        <text>beta-D-fructose 1-phosphate + ATP = beta-D-fructose 1,6-bisphosphate + ADP + H(+)</text>
        <dbReference type="Rhea" id="RHEA:14213"/>
        <dbReference type="ChEBI" id="CHEBI:15378"/>
        <dbReference type="ChEBI" id="CHEBI:30616"/>
        <dbReference type="ChEBI" id="CHEBI:32966"/>
        <dbReference type="ChEBI" id="CHEBI:138881"/>
        <dbReference type="ChEBI" id="CHEBI:456216"/>
        <dbReference type="EC" id="2.7.1.56"/>
    </reaction>
</comment>
<sequence length="306" mass="33316">MIITVTLNPAIDKTIEIDGLTQGGLNKVVCSNTDPGGKGINVSKVIKSLGGESMATGLLGSSYIENALNKVGISHDFVRISGETRTNLKVFDRRTGETTEINESGPEVSMQDIDCLYEKIITHATAGSLIILSGSAPKSLPRDVYKTLIQKLKEKALKIFLDAEGDLFRQALEGKPHIIKPNRHELELYFERKLDTRTSLREASQHFIERGIEKVFISLGAEGAFYSDSKRSYYLNPLQVKAHSSVGAGDAFVGAVAYALENQYGLEKLLKMAVATSAGAVMTVGTKPMDSIWVLKNMEHVVVTAL</sequence>
<keyword evidence="4 8" id="KW-0418">Kinase</keyword>
<comment type="function">
    <text evidence="8">Catalyzes the ATP-dependent phosphorylation of fructose-l-phosphate to fructose-l,6-bisphosphate.</text>
</comment>
<evidence type="ECO:0000256" key="1">
    <source>
        <dbReference type="ARBA" id="ARBA00005380"/>
    </source>
</evidence>
<evidence type="ECO:0000313" key="11">
    <source>
        <dbReference type="Proteomes" id="UP000614200"/>
    </source>
</evidence>
<dbReference type="EMBL" id="JADKNH010000014">
    <property type="protein sequence ID" value="MBF4695286.1"/>
    <property type="molecule type" value="Genomic_DNA"/>
</dbReference>
<dbReference type="InterPro" id="IPR011611">
    <property type="entry name" value="PfkB_dom"/>
</dbReference>
<keyword evidence="3 7" id="KW-0547">Nucleotide-binding</keyword>
<comment type="pathway">
    <text evidence="7">Carbohydrate metabolism; D-tagatose 6-phosphate degradation; D-glyceraldehyde 3-phosphate and glycerone phosphate from D-tagatose 6-phosphate: step 1/2.</text>
</comment>
<evidence type="ECO:0000256" key="3">
    <source>
        <dbReference type="ARBA" id="ARBA00022741"/>
    </source>
</evidence>
<dbReference type="CDD" id="cd01164">
    <property type="entry name" value="FruK_PfkB_like"/>
    <property type="match status" value="1"/>
</dbReference>
<dbReference type="NCBIfam" id="TIGR03168">
    <property type="entry name" value="1-PFK"/>
    <property type="match status" value="1"/>
</dbReference>
<evidence type="ECO:0000256" key="2">
    <source>
        <dbReference type="ARBA" id="ARBA00022679"/>
    </source>
</evidence>
<dbReference type="PIRSF" id="PIRSF000535">
    <property type="entry name" value="1PFK/6PFK/LacC"/>
    <property type="match status" value="1"/>
</dbReference>
<dbReference type="Pfam" id="PF00294">
    <property type="entry name" value="PfkB"/>
    <property type="match status" value="1"/>
</dbReference>
<comment type="similarity">
    <text evidence="7">Belongs to the carbohydrate kinase PfkB family. LacC subfamily.</text>
</comment>
<comment type="caution">
    <text evidence="10">The sequence shown here is derived from an EMBL/GenBank/DDBJ whole genome shotgun (WGS) entry which is preliminary data.</text>
</comment>
<dbReference type="PANTHER" id="PTHR46566:SF1">
    <property type="entry name" value="1-PHOSPHOFRUCTOKINASE"/>
    <property type="match status" value="1"/>
</dbReference>
<keyword evidence="7" id="KW-0423">Lactose metabolism</keyword>
<dbReference type="PANTHER" id="PTHR46566">
    <property type="entry name" value="1-PHOSPHOFRUCTOKINASE-RELATED"/>
    <property type="match status" value="1"/>
</dbReference>
<name>A0ABR9ZY35_9FIRM</name>
<comment type="similarity">
    <text evidence="1">Belongs to the carbohydrate kinase pfkB family.</text>
</comment>
<comment type="catalytic activity">
    <reaction evidence="7">
        <text>D-tagatofuranose 6-phosphate + ATP = D-tagatofuranose 1,6-bisphosphate + ADP + H(+)</text>
        <dbReference type="Rhea" id="RHEA:12420"/>
        <dbReference type="ChEBI" id="CHEBI:15378"/>
        <dbReference type="ChEBI" id="CHEBI:30616"/>
        <dbReference type="ChEBI" id="CHEBI:58694"/>
        <dbReference type="ChEBI" id="CHEBI:58695"/>
        <dbReference type="ChEBI" id="CHEBI:456216"/>
        <dbReference type="EC" id="2.7.1.144"/>
    </reaction>
</comment>
<dbReference type="Proteomes" id="UP000614200">
    <property type="component" value="Unassembled WGS sequence"/>
</dbReference>
<dbReference type="GO" id="GO:0008662">
    <property type="term" value="F:1-phosphofructokinase activity"/>
    <property type="evidence" value="ECO:0007669"/>
    <property type="project" value="UniProtKB-EC"/>
</dbReference>
<organism evidence="10 11">
    <name type="scientific">Fusibacter ferrireducens</name>
    <dbReference type="NCBI Taxonomy" id="2785058"/>
    <lineage>
        <taxon>Bacteria</taxon>
        <taxon>Bacillati</taxon>
        <taxon>Bacillota</taxon>
        <taxon>Clostridia</taxon>
        <taxon>Eubacteriales</taxon>
        <taxon>Eubacteriales Family XII. Incertae Sedis</taxon>
        <taxon>Fusibacter</taxon>
    </lineage>
</organism>
<evidence type="ECO:0000256" key="6">
    <source>
        <dbReference type="ARBA" id="ARBA00047745"/>
    </source>
</evidence>
<accession>A0ABR9ZY35</accession>
<evidence type="ECO:0000259" key="9">
    <source>
        <dbReference type="Pfam" id="PF00294"/>
    </source>
</evidence>
<dbReference type="RefSeq" id="WP_194703523.1">
    <property type="nucleotide sequence ID" value="NZ_JADKNH010000014.1"/>
</dbReference>
<evidence type="ECO:0000256" key="5">
    <source>
        <dbReference type="ARBA" id="ARBA00022840"/>
    </source>
</evidence>
<dbReference type="SUPFAM" id="SSF53613">
    <property type="entry name" value="Ribokinase-like"/>
    <property type="match status" value="1"/>
</dbReference>
<dbReference type="Gene3D" id="3.40.1190.20">
    <property type="match status" value="1"/>
</dbReference>
<feature type="domain" description="Carbohydrate kinase PfkB" evidence="9">
    <location>
        <begin position="6"/>
        <end position="287"/>
    </location>
</feature>
<keyword evidence="2 7" id="KW-0808">Transferase</keyword>
<dbReference type="InterPro" id="IPR029056">
    <property type="entry name" value="Ribokinase-like"/>
</dbReference>
<evidence type="ECO:0000256" key="4">
    <source>
        <dbReference type="ARBA" id="ARBA00022777"/>
    </source>
</evidence>